<evidence type="ECO:0000313" key="1">
    <source>
        <dbReference type="EMBL" id="HIV13364.1"/>
    </source>
</evidence>
<sequence length="53" mass="6061">MRHFRIYELLGNIPAGEVLKGILDGLFPGLVKEPRRVPVRVPVVRPEDGKRRN</sequence>
<evidence type="ECO:0000313" key="2">
    <source>
        <dbReference type="Proteomes" id="UP000886723"/>
    </source>
</evidence>
<protein>
    <submittedName>
        <fullName evidence="1">Uncharacterized protein</fullName>
    </submittedName>
</protein>
<gene>
    <name evidence="1" type="ORF">IAA63_09535</name>
</gene>
<reference evidence="1" key="2">
    <citation type="journal article" date="2021" name="PeerJ">
        <title>Extensive microbial diversity within the chicken gut microbiome revealed by metagenomics and culture.</title>
        <authorList>
            <person name="Gilroy R."/>
            <person name="Ravi A."/>
            <person name="Getino M."/>
            <person name="Pursley I."/>
            <person name="Horton D.L."/>
            <person name="Alikhan N.F."/>
            <person name="Baker D."/>
            <person name="Gharbi K."/>
            <person name="Hall N."/>
            <person name="Watson M."/>
            <person name="Adriaenssens E.M."/>
            <person name="Foster-Nyarko E."/>
            <person name="Jarju S."/>
            <person name="Secka A."/>
            <person name="Antonio M."/>
            <person name="Oren A."/>
            <person name="Chaudhuri R.R."/>
            <person name="La Ragione R."/>
            <person name="Hildebrand F."/>
            <person name="Pallen M.J."/>
        </authorList>
    </citation>
    <scope>NUCLEOTIDE SEQUENCE</scope>
    <source>
        <strain evidence="1">ChiBcec2-4451</strain>
    </source>
</reference>
<accession>A0A9D1T6Y4</accession>
<dbReference type="Proteomes" id="UP000886723">
    <property type="component" value="Unassembled WGS sequence"/>
</dbReference>
<dbReference type="AlphaFoldDB" id="A0A9D1T6Y4"/>
<proteinExistence type="predicted"/>
<organism evidence="1 2">
    <name type="scientific">Candidatus Pullilachnospira stercoravium</name>
    <dbReference type="NCBI Taxonomy" id="2840913"/>
    <lineage>
        <taxon>Bacteria</taxon>
        <taxon>Bacillati</taxon>
        <taxon>Bacillota</taxon>
        <taxon>Clostridia</taxon>
        <taxon>Lachnospirales</taxon>
        <taxon>Lachnospiraceae</taxon>
        <taxon>Lachnospiraceae incertae sedis</taxon>
        <taxon>Candidatus Pullilachnospira</taxon>
    </lineage>
</organism>
<reference evidence="1" key="1">
    <citation type="submission" date="2020-10" db="EMBL/GenBank/DDBJ databases">
        <authorList>
            <person name="Gilroy R."/>
        </authorList>
    </citation>
    <scope>NUCLEOTIDE SEQUENCE</scope>
    <source>
        <strain evidence="1">ChiBcec2-4451</strain>
    </source>
</reference>
<comment type="caution">
    <text evidence="1">The sequence shown here is derived from an EMBL/GenBank/DDBJ whole genome shotgun (WGS) entry which is preliminary data.</text>
</comment>
<dbReference type="EMBL" id="DVON01000199">
    <property type="protein sequence ID" value="HIV13364.1"/>
    <property type="molecule type" value="Genomic_DNA"/>
</dbReference>
<name>A0A9D1T6Y4_9FIRM</name>